<evidence type="ECO:0000256" key="3">
    <source>
        <dbReference type="ARBA" id="ARBA00022603"/>
    </source>
</evidence>
<dbReference type="EC" id="2.1.1.199" evidence="6"/>
<reference evidence="7 8" key="1">
    <citation type="submission" date="2019-02" db="EMBL/GenBank/DDBJ databases">
        <title>Deep-cultivation of Planctomycetes and their phenomic and genomic characterization uncovers novel biology.</title>
        <authorList>
            <person name="Wiegand S."/>
            <person name="Jogler M."/>
            <person name="Boedeker C."/>
            <person name="Pinto D."/>
            <person name="Vollmers J."/>
            <person name="Rivas-Marin E."/>
            <person name="Kohn T."/>
            <person name="Peeters S.H."/>
            <person name="Heuer A."/>
            <person name="Rast P."/>
            <person name="Oberbeckmann S."/>
            <person name="Bunk B."/>
            <person name="Jeske O."/>
            <person name="Meyerdierks A."/>
            <person name="Storesund J.E."/>
            <person name="Kallscheuer N."/>
            <person name="Luecker S."/>
            <person name="Lage O.M."/>
            <person name="Pohl T."/>
            <person name="Merkel B.J."/>
            <person name="Hornburger P."/>
            <person name="Mueller R.-W."/>
            <person name="Bruemmer F."/>
            <person name="Labrenz M."/>
            <person name="Spormann A.M."/>
            <person name="Op den Camp H."/>
            <person name="Overmann J."/>
            <person name="Amann R."/>
            <person name="Jetten M.S.M."/>
            <person name="Mascher T."/>
            <person name="Medema M.H."/>
            <person name="Devos D.P."/>
            <person name="Kaster A.-K."/>
            <person name="Ovreas L."/>
            <person name="Rohde M."/>
            <person name="Galperin M.Y."/>
            <person name="Jogler C."/>
        </authorList>
    </citation>
    <scope>NUCLEOTIDE SEQUENCE [LARGE SCALE GENOMIC DNA]</scope>
    <source>
        <strain evidence="7 8">Pla110</strain>
    </source>
</reference>
<dbReference type="Gene3D" id="3.40.50.150">
    <property type="entry name" value="Vaccinia Virus protein VP39"/>
    <property type="match status" value="1"/>
</dbReference>
<dbReference type="SUPFAM" id="SSF53335">
    <property type="entry name" value="S-adenosyl-L-methionine-dependent methyltransferases"/>
    <property type="match status" value="1"/>
</dbReference>
<dbReference type="Proteomes" id="UP000317178">
    <property type="component" value="Chromosome"/>
</dbReference>
<accession>A0A518CNR2</accession>
<comment type="subcellular location">
    <subcellularLocation>
        <location evidence="6">Cytoplasm</location>
    </subcellularLocation>
</comment>
<feature type="binding site" evidence="6">
    <location>
        <begin position="44"/>
        <end position="46"/>
    </location>
    <ligand>
        <name>S-adenosyl-L-methionine</name>
        <dbReference type="ChEBI" id="CHEBI:59789"/>
    </ligand>
</feature>
<organism evidence="7 8">
    <name type="scientific">Polystyrenella longa</name>
    <dbReference type="NCBI Taxonomy" id="2528007"/>
    <lineage>
        <taxon>Bacteria</taxon>
        <taxon>Pseudomonadati</taxon>
        <taxon>Planctomycetota</taxon>
        <taxon>Planctomycetia</taxon>
        <taxon>Planctomycetales</taxon>
        <taxon>Planctomycetaceae</taxon>
        <taxon>Polystyrenella</taxon>
    </lineage>
</organism>
<dbReference type="GO" id="GO:0071424">
    <property type="term" value="F:rRNA (cytosine-N4-)-methyltransferase activity"/>
    <property type="evidence" value="ECO:0007669"/>
    <property type="project" value="UniProtKB-UniRule"/>
</dbReference>
<keyword evidence="2 6" id="KW-0698">rRNA processing</keyword>
<evidence type="ECO:0000256" key="2">
    <source>
        <dbReference type="ARBA" id="ARBA00022552"/>
    </source>
</evidence>
<evidence type="ECO:0000256" key="4">
    <source>
        <dbReference type="ARBA" id="ARBA00022679"/>
    </source>
</evidence>
<sequence>MPPVRRSKSAASTAVHQPVMLREVLRALELRDGLRVVDGTVGAAGHSVQIRPLIAPNGILIGTDRDPMMLEYARINLEKAAAEKEIAGTPYHLCQGSYALLPEYLKKLGLPQVDRVLLDLGLSSDQLADGDRGFSFHAEGPLDLRFDTTSGKPASEWLQEWSEEELVEILENWGEEKFSRQIAAALVAGKPRRSINTASDLVNVVMQAIPVKVTRDSRKHPATRVFQALRIAVNEELRQLEVMLDEILPQCLATDGLAVIITFHSLEDRMVKNAFKKNAIWTNLTPKPIEPTRVEQKVNPRSRSAKVRVARRIPS</sequence>
<keyword evidence="4 6" id="KW-0808">Transferase</keyword>
<comment type="catalytic activity">
    <reaction evidence="6">
        <text>cytidine(1402) in 16S rRNA + S-adenosyl-L-methionine = N(4)-methylcytidine(1402) in 16S rRNA + S-adenosyl-L-homocysteine + H(+)</text>
        <dbReference type="Rhea" id="RHEA:42928"/>
        <dbReference type="Rhea" id="RHEA-COMP:10286"/>
        <dbReference type="Rhea" id="RHEA-COMP:10287"/>
        <dbReference type="ChEBI" id="CHEBI:15378"/>
        <dbReference type="ChEBI" id="CHEBI:57856"/>
        <dbReference type="ChEBI" id="CHEBI:59789"/>
        <dbReference type="ChEBI" id="CHEBI:74506"/>
        <dbReference type="ChEBI" id="CHEBI:82748"/>
        <dbReference type="EC" id="2.1.1.199"/>
    </reaction>
</comment>
<feature type="binding site" evidence="6">
    <location>
        <position position="64"/>
    </location>
    <ligand>
        <name>S-adenosyl-L-methionine</name>
        <dbReference type="ChEBI" id="CHEBI:59789"/>
    </ligand>
</feature>
<dbReference type="GO" id="GO:0005737">
    <property type="term" value="C:cytoplasm"/>
    <property type="evidence" value="ECO:0007669"/>
    <property type="project" value="UniProtKB-SubCell"/>
</dbReference>
<evidence type="ECO:0000313" key="8">
    <source>
        <dbReference type="Proteomes" id="UP000317178"/>
    </source>
</evidence>
<dbReference type="InterPro" id="IPR023397">
    <property type="entry name" value="SAM-dep_MeTrfase_MraW_recog"/>
</dbReference>
<evidence type="ECO:0000256" key="1">
    <source>
        <dbReference type="ARBA" id="ARBA00010396"/>
    </source>
</evidence>
<dbReference type="SUPFAM" id="SSF81799">
    <property type="entry name" value="Putative methyltransferase TM0872, insert domain"/>
    <property type="match status" value="1"/>
</dbReference>
<feature type="binding site" evidence="6">
    <location>
        <position position="126"/>
    </location>
    <ligand>
        <name>S-adenosyl-L-methionine</name>
        <dbReference type="ChEBI" id="CHEBI:59789"/>
    </ligand>
</feature>
<comment type="function">
    <text evidence="6">Specifically methylates the N4 position of cytidine in position 1402 (C1402) of 16S rRNA.</text>
</comment>
<keyword evidence="8" id="KW-1185">Reference proteome</keyword>
<evidence type="ECO:0000256" key="5">
    <source>
        <dbReference type="ARBA" id="ARBA00022691"/>
    </source>
</evidence>
<comment type="similarity">
    <text evidence="1 6">Belongs to the methyltransferase superfamily. RsmH family.</text>
</comment>
<feature type="binding site" evidence="6">
    <location>
        <position position="98"/>
    </location>
    <ligand>
        <name>S-adenosyl-L-methionine</name>
        <dbReference type="ChEBI" id="CHEBI:59789"/>
    </ligand>
</feature>
<keyword evidence="3 6" id="KW-0489">Methyltransferase</keyword>
<dbReference type="EMBL" id="CP036281">
    <property type="protein sequence ID" value="QDU80853.1"/>
    <property type="molecule type" value="Genomic_DNA"/>
</dbReference>
<dbReference type="Gene3D" id="1.10.150.170">
    <property type="entry name" value="Putative methyltransferase TM0872, insert domain"/>
    <property type="match status" value="1"/>
</dbReference>
<gene>
    <name evidence="6 7" type="primary">rsmH</name>
    <name evidence="7" type="ORF">Pla110_25890</name>
</gene>
<dbReference type="HAMAP" id="MF_01007">
    <property type="entry name" value="16SrRNA_methyltr_H"/>
    <property type="match status" value="1"/>
</dbReference>
<dbReference type="InterPro" id="IPR002903">
    <property type="entry name" value="RsmH"/>
</dbReference>
<keyword evidence="6" id="KW-0963">Cytoplasm</keyword>
<keyword evidence="5 6" id="KW-0949">S-adenosyl-L-methionine</keyword>
<dbReference type="NCBIfam" id="TIGR00006">
    <property type="entry name" value="16S rRNA (cytosine(1402)-N(4))-methyltransferase RsmH"/>
    <property type="match status" value="1"/>
</dbReference>
<name>A0A518CNR2_9PLAN</name>
<dbReference type="Pfam" id="PF01795">
    <property type="entry name" value="Methyltransf_5"/>
    <property type="match status" value="1"/>
</dbReference>
<protein>
    <recommendedName>
        <fullName evidence="6">Ribosomal RNA small subunit methyltransferase H</fullName>
        <ecNumber evidence="6">2.1.1.199</ecNumber>
    </recommendedName>
    <alternativeName>
        <fullName evidence="6">16S rRNA m(4)C1402 methyltransferase</fullName>
    </alternativeName>
    <alternativeName>
        <fullName evidence="6">rRNA (cytosine-N(4)-)-methyltransferase RsmH</fullName>
    </alternativeName>
</protein>
<dbReference type="AlphaFoldDB" id="A0A518CNR2"/>
<dbReference type="PANTHER" id="PTHR11265:SF0">
    <property type="entry name" value="12S RRNA N4-METHYLCYTIDINE METHYLTRANSFERASE"/>
    <property type="match status" value="1"/>
</dbReference>
<dbReference type="KEGG" id="plon:Pla110_25890"/>
<dbReference type="PIRSF" id="PIRSF004486">
    <property type="entry name" value="MraW"/>
    <property type="match status" value="1"/>
</dbReference>
<dbReference type="PANTHER" id="PTHR11265">
    <property type="entry name" value="S-ADENOSYL-METHYLTRANSFERASE MRAW"/>
    <property type="match status" value="1"/>
</dbReference>
<proteinExistence type="inferred from homology"/>
<dbReference type="GO" id="GO:0070475">
    <property type="term" value="P:rRNA base methylation"/>
    <property type="evidence" value="ECO:0007669"/>
    <property type="project" value="UniProtKB-UniRule"/>
</dbReference>
<feature type="binding site" evidence="6">
    <location>
        <position position="119"/>
    </location>
    <ligand>
        <name>S-adenosyl-L-methionine</name>
        <dbReference type="ChEBI" id="CHEBI:59789"/>
    </ligand>
</feature>
<evidence type="ECO:0000256" key="6">
    <source>
        <dbReference type="HAMAP-Rule" id="MF_01007"/>
    </source>
</evidence>
<dbReference type="OrthoDB" id="9806637at2"/>
<dbReference type="InterPro" id="IPR029063">
    <property type="entry name" value="SAM-dependent_MTases_sf"/>
</dbReference>
<evidence type="ECO:0000313" key="7">
    <source>
        <dbReference type="EMBL" id="QDU80853.1"/>
    </source>
</evidence>